<protein>
    <recommendedName>
        <fullName evidence="3">DUF2187 domain-containing protein</fullName>
    </recommendedName>
</protein>
<name>A0A1C0YNH4_9BACL</name>
<dbReference type="Proteomes" id="UP000093199">
    <property type="component" value="Unassembled WGS sequence"/>
</dbReference>
<reference evidence="1 2" key="1">
    <citation type="submission" date="2016-07" db="EMBL/GenBank/DDBJ databases">
        <title>Caryophanon tenue genome sequencing.</title>
        <authorList>
            <person name="Verma A."/>
            <person name="Pal Y."/>
            <person name="Krishnamurthi S."/>
        </authorList>
    </citation>
    <scope>NUCLEOTIDE SEQUENCE [LARGE SCALE GENOMIC DNA]</scope>
    <source>
        <strain evidence="1 2">DSM 14152</strain>
    </source>
</reference>
<dbReference type="InterPro" id="IPR018690">
    <property type="entry name" value="DUF2187"/>
</dbReference>
<evidence type="ECO:0008006" key="3">
    <source>
        <dbReference type="Google" id="ProtNLM"/>
    </source>
</evidence>
<evidence type="ECO:0000313" key="2">
    <source>
        <dbReference type="Proteomes" id="UP000093199"/>
    </source>
</evidence>
<organism evidence="1 2">
    <name type="scientific">Caryophanon tenue</name>
    <dbReference type="NCBI Taxonomy" id="33978"/>
    <lineage>
        <taxon>Bacteria</taxon>
        <taxon>Bacillati</taxon>
        <taxon>Bacillota</taxon>
        <taxon>Bacilli</taxon>
        <taxon>Bacillales</taxon>
        <taxon>Caryophanaceae</taxon>
        <taxon>Caryophanon</taxon>
    </lineage>
</organism>
<keyword evidence="2" id="KW-1185">Reference proteome</keyword>
<dbReference type="OrthoDB" id="2454260at2"/>
<comment type="caution">
    <text evidence="1">The sequence shown here is derived from an EMBL/GenBank/DDBJ whole genome shotgun (WGS) entry which is preliminary data.</text>
</comment>
<sequence length="69" mass="7908">MVKAAVGDHITFTRFNLDLAGTVQKLYDNSVLVELTEDSFKLVMHEIPNEMTVVNHRNYKIVEQMDKAV</sequence>
<proteinExistence type="predicted"/>
<gene>
    <name evidence="1" type="ORF">A6M13_02400</name>
</gene>
<dbReference type="STRING" id="33978.A6M13_02400"/>
<evidence type="ECO:0000313" key="1">
    <source>
        <dbReference type="EMBL" id="OCS88714.1"/>
    </source>
</evidence>
<dbReference type="EMBL" id="MASJ01000001">
    <property type="protein sequence ID" value="OCS88714.1"/>
    <property type="molecule type" value="Genomic_DNA"/>
</dbReference>
<accession>A0A1C0YNH4</accession>
<dbReference type="Pfam" id="PF09953">
    <property type="entry name" value="DUF2187"/>
    <property type="match status" value="1"/>
</dbReference>
<dbReference type="RefSeq" id="WP_066542575.1">
    <property type="nucleotide sequence ID" value="NZ_MASJ01000001.1"/>
</dbReference>
<dbReference type="AlphaFoldDB" id="A0A1C0YNH4"/>